<dbReference type="SUPFAM" id="SSF51206">
    <property type="entry name" value="cAMP-binding domain-like"/>
    <property type="match status" value="1"/>
</dbReference>
<dbReference type="Gene3D" id="2.60.120.10">
    <property type="entry name" value="Jelly Rolls"/>
    <property type="match status" value="1"/>
</dbReference>
<dbReference type="Pfam" id="PF00027">
    <property type="entry name" value="cNMP_binding"/>
    <property type="match status" value="1"/>
</dbReference>
<dbReference type="EMBL" id="JPOS01000034">
    <property type="protein sequence ID" value="KGE87635.1"/>
    <property type="molecule type" value="Genomic_DNA"/>
</dbReference>
<protein>
    <recommendedName>
        <fullName evidence="1">Cyclic nucleotide-binding domain-containing protein</fullName>
    </recommendedName>
</protein>
<reference evidence="2 3" key="1">
    <citation type="journal article" date="2014" name="Int. J. Syst. Evol. Microbiol.">
        <title>Phaeodactylibacter xiamenensis gen. nov., sp. nov., a member of the family Saprospiraceae isolated from the marine alga Phaeodactylum tricornutum.</title>
        <authorList>
            <person name="Chen Z.Jr."/>
            <person name="Lei X."/>
            <person name="Lai Q."/>
            <person name="Li Y."/>
            <person name="Zhang B."/>
            <person name="Zhang J."/>
            <person name="Zhang H."/>
            <person name="Yang L."/>
            <person name="Zheng W."/>
            <person name="Tian Y."/>
            <person name="Yu Z."/>
            <person name="Xu H.Jr."/>
            <person name="Zheng T."/>
        </authorList>
    </citation>
    <scope>NUCLEOTIDE SEQUENCE [LARGE SCALE GENOMIC DNA]</scope>
    <source>
        <strain evidence="2 3">KD52</strain>
    </source>
</reference>
<evidence type="ECO:0000259" key="1">
    <source>
        <dbReference type="PROSITE" id="PS50042"/>
    </source>
</evidence>
<name>A0A098S688_9BACT</name>
<dbReference type="STRING" id="1524460.IX84_13905"/>
<keyword evidence="3" id="KW-1185">Reference proteome</keyword>
<comment type="caution">
    <text evidence="2">The sequence shown here is derived from an EMBL/GenBank/DDBJ whole genome shotgun (WGS) entry which is preliminary data.</text>
</comment>
<proteinExistence type="predicted"/>
<dbReference type="InterPro" id="IPR014710">
    <property type="entry name" value="RmlC-like_jellyroll"/>
</dbReference>
<sequence length="356" mass="39816">MGLLQNISLQWDLWIGKYRAFFVTEAQDREACERLLNYDSARELPEKGQLVACQDTRRGKIIACLVLSNAVDRAEEAAEAFGYVKTGYLPKLAVVSHLSFDSAYLNTPAVPVLLSHCFVEVLKAEGQALLMQCDPGHYSIYKRLGMRPIGPLQMGEGGDFQIPMIGLPDMEYLSVIHSPLLPMLRGVSFDRYQEICDWYYQLVREHKELQTGTAFYPEDHDDFHGHHVITEGLSEAGTAAFLKDAIIVNCRQDEVLFAENDAGKAIGYVRKGLLRVEIGGQTVVMLGEGDLFGEIAYILNTKRTAKIVSASPDTEVVLFQESAIDQLTEESDRTIIWRNLAKVLAQRVVVTSKLLK</sequence>
<dbReference type="CDD" id="cd00038">
    <property type="entry name" value="CAP_ED"/>
    <property type="match status" value="1"/>
</dbReference>
<accession>A0A098S688</accession>
<dbReference type="Proteomes" id="UP000029736">
    <property type="component" value="Unassembled WGS sequence"/>
</dbReference>
<gene>
    <name evidence="2" type="ORF">IX84_13905</name>
</gene>
<organism evidence="2 3">
    <name type="scientific">Phaeodactylibacter xiamenensis</name>
    <dbReference type="NCBI Taxonomy" id="1524460"/>
    <lineage>
        <taxon>Bacteria</taxon>
        <taxon>Pseudomonadati</taxon>
        <taxon>Bacteroidota</taxon>
        <taxon>Saprospiria</taxon>
        <taxon>Saprospirales</taxon>
        <taxon>Haliscomenobacteraceae</taxon>
        <taxon>Phaeodactylibacter</taxon>
    </lineage>
</organism>
<dbReference type="InterPro" id="IPR000595">
    <property type="entry name" value="cNMP-bd_dom"/>
</dbReference>
<dbReference type="SMART" id="SM00100">
    <property type="entry name" value="cNMP"/>
    <property type="match status" value="1"/>
</dbReference>
<feature type="domain" description="Cyclic nucleotide-binding" evidence="1">
    <location>
        <begin position="229"/>
        <end position="311"/>
    </location>
</feature>
<evidence type="ECO:0000313" key="3">
    <source>
        <dbReference type="Proteomes" id="UP000029736"/>
    </source>
</evidence>
<dbReference type="InterPro" id="IPR018490">
    <property type="entry name" value="cNMP-bd_dom_sf"/>
</dbReference>
<evidence type="ECO:0000313" key="2">
    <source>
        <dbReference type="EMBL" id="KGE87635.1"/>
    </source>
</evidence>
<dbReference type="PROSITE" id="PS50042">
    <property type="entry name" value="CNMP_BINDING_3"/>
    <property type="match status" value="1"/>
</dbReference>
<dbReference type="RefSeq" id="WP_044221399.1">
    <property type="nucleotide sequence ID" value="NZ_JBKAGJ010000020.1"/>
</dbReference>
<dbReference type="AlphaFoldDB" id="A0A098S688"/>
<dbReference type="OrthoDB" id="758145at2"/>